<feature type="binding site" evidence="2">
    <location>
        <position position="102"/>
    </location>
    <ligand>
        <name>Zn(2+)</name>
        <dbReference type="ChEBI" id="CHEBI:29105"/>
        <label>2</label>
    </ligand>
</feature>
<accession>A0A0J9EQX6</accession>
<feature type="active site" description="Proton donor" evidence="1">
    <location>
        <position position="80"/>
    </location>
</feature>
<dbReference type="GO" id="GO:0016832">
    <property type="term" value="F:aldehyde-lyase activity"/>
    <property type="evidence" value="ECO:0007669"/>
    <property type="project" value="InterPro"/>
</dbReference>
<dbReference type="RefSeq" id="WP_048930174.1">
    <property type="nucleotide sequence ID" value="NZ_KQ235879.1"/>
</dbReference>
<dbReference type="PATRIC" id="fig|742734.4.peg.3374"/>
<dbReference type="PANTHER" id="PTHR30304">
    <property type="entry name" value="D-TAGATOSE-1,6-BISPHOSPHATE ALDOLASE"/>
    <property type="match status" value="1"/>
</dbReference>
<dbReference type="PIRSF" id="PIRSF001359">
    <property type="entry name" value="F_bP_aldolase_II"/>
    <property type="match status" value="1"/>
</dbReference>
<dbReference type="InterPro" id="IPR000771">
    <property type="entry name" value="FBA_II"/>
</dbReference>
<evidence type="ECO:0000256" key="1">
    <source>
        <dbReference type="PIRSR" id="PIRSR001359-1"/>
    </source>
</evidence>
<feature type="binding site" evidence="2">
    <location>
        <position position="178"/>
    </location>
    <ligand>
        <name>Zn(2+)</name>
        <dbReference type="ChEBI" id="CHEBI:29105"/>
        <label>1</label>
        <note>catalytic</note>
    </ligand>
</feature>
<comment type="cofactor">
    <cofactor evidence="2">
        <name>Zn(2+)</name>
        <dbReference type="ChEBI" id="CHEBI:29105"/>
    </cofactor>
    <text evidence="2">Binds 2 Zn(2+) ions per subunit. One is catalytic and the other provides a structural contribution.</text>
</comment>
<dbReference type="GeneID" id="93162317"/>
<dbReference type="InterPro" id="IPR013785">
    <property type="entry name" value="Aldolase_TIM"/>
</dbReference>
<dbReference type="Proteomes" id="UP000037392">
    <property type="component" value="Unassembled WGS sequence"/>
</dbReference>
<keyword evidence="2" id="KW-0862">Zinc</keyword>
<dbReference type="Pfam" id="PF01116">
    <property type="entry name" value="F_bP_aldolase"/>
    <property type="match status" value="1"/>
</dbReference>
<evidence type="ECO:0000256" key="2">
    <source>
        <dbReference type="PIRSR" id="PIRSR001359-3"/>
    </source>
</evidence>
<dbReference type="GO" id="GO:0008270">
    <property type="term" value="F:zinc ion binding"/>
    <property type="evidence" value="ECO:0007669"/>
    <property type="project" value="InterPro"/>
</dbReference>
<dbReference type="PANTHER" id="PTHR30304:SF0">
    <property type="entry name" value="D-TAGATOSE-1,6-BISPHOSPHATE ALDOLASE SUBUNIT GATY-RELATED"/>
    <property type="match status" value="1"/>
</dbReference>
<evidence type="ECO:0000313" key="4">
    <source>
        <dbReference type="Proteomes" id="UP000037392"/>
    </source>
</evidence>
<dbReference type="AlphaFoldDB" id="A0A0J9EQX6"/>
<dbReference type="Gene3D" id="3.20.20.70">
    <property type="entry name" value="Aldolase class I"/>
    <property type="match status" value="1"/>
</dbReference>
<dbReference type="NCBIfam" id="TIGR00167">
    <property type="entry name" value="cbbA"/>
    <property type="match status" value="1"/>
</dbReference>
<evidence type="ECO:0000313" key="3">
    <source>
        <dbReference type="EMBL" id="KMW18240.1"/>
    </source>
</evidence>
<sequence>MLINMKEMLEVAEQNHFAVGAFNATESSLFRSVVEEAEAQDAPTIVQVAPGEFDFATREFYTYVRERLAGSRVPFVLHLDHGKNMEQCMKAIQAGFTSVMLDGSELPYEENVRVTREVADLAHMVGVSVEGEVGTIGVMSNSEEGGVEHVTYTDPGDVVDFVNRTGVDCLAIAIGTAHGIYPKGFVPKLQLELLEEIKKVSSVPLVLHGGSNNPDEEIRRACRIGIRKVNISSDFKYAFFKKVNQVIEETGGFIPAKVLTPGICEARKVIREKMELFGSLGKGGLYREEKGNDQF</sequence>
<name>A0A0J9EQX6_9FIRM</name>
<feature type="binding site" evidence="2">
    <location>
        <position position="208"/>
    </location>
    <ligand>
        <name>Zn(2+)</name>
        <dbReference type="ChEBI" id="CHEBI:29105"/>
        <label>1</label>
        <note>catalytic</note>
    </ligand>
</feature>
<dbReference type="EMBL" id="ADLK01000024">
    <property type="protein sequence ID" value="KMW18240.1"/>
    <property type="molecule type" value="Genomic_DNA"/>
</dbReference>
<dbReference type="SUPFAM" id="SSF51569">
    <property type="entry name" value="Aldolase"/>
    <property type="match status" value="1"/>
</dbReference>
<evidence type="ECO:0008006" key="5">
    <source>
        <dbReference type="Google" id="ProtNLM"/>
    </source>
</evidence>
<feature type="binding site" evidence="2">
    <location>
        <position position="132"/>
    </location>
    <ligand>
        <name>Zn(2+)</name>
        <dbReference type="ChEBI" id="CHEBI:29105"/>
        <label>2</label>
    </ligand>
</feature>
<dbReference type="CDD" id="cd00947">
    <property type="entry name" value="TBP_aldolase_IIB"/>
    <property type="match status" value="1"/>
</dbReference>
<reference evidence="3 4" key="1">
    <citation type="submission" date="2011-04" db="EMBL/GenBank/DDBJ databases">
        <title>The Genome Sequence of Clostridium citroniae WAL-19142.</title>
        <authorList>
            <consortium name="The Broad Institute Genome Sequencing Platform"/>
            <person name="Earl A."/>
            <person name="Ward D."/>
            <person name="Feldgarden M."/>
            <person name="Gevers D."/>
            <person name="Warren Y.A."/>
            <person name="Tyrrell K.L."/>
            <person name="Citron D.M."/>
            <person name="Goldstein E.J."/>
            <person name="Daigneault M."/>
            <person name="Allen-Vercoe E."/>
            <person name="Young S.K."/>
            <person name="Zeng Q."/>
            <person name="Gargeya S."/>
            <person name="Fitzgerald M."/>
            <person name="Haas B."/>
            <person name="Abouelleil A."/>
            <person name="Alvarado L."/>
            <person name="Arachchi H.M."/>
            <person name="Berlin A."/>
            <person name="Brown A."/>
            <person name="Chapman S.B."/>
            <person name="Chen Z."/>
            <person name="Dunbar C."/>
            <person name="Freedman E."/>
            <person name="Gearin G."/>
            <person name="Gellesch M."/>
            <person name="Goldberg J."/>
            <person name="Griggs A."/>
            <person name="Gujja S."/>
            <person name="Heilman E.R."/>
            <person name="Heiman D."/>
            <person name="Howarth C."/>
            <person name="Larson L."/>
            <person name="Lui A."/>
            <person name="MacDonald P.J."/>
            <person name="Mehta T."/>
            <person name="Montmayeur A."/>
            <person name="Murphy C."/>
            <person name="Neiman D."/>
            <person name="Pearson M."/>
            <person name="Priest M."/>
            <person name="Roberts A."/>
            <person name="Saif S."/>
            <person name="Shea T."/>
            <person name="Shenoy N."/>
            <person name="Sisk P."/>
            <person name="Stolte C."/>
            <person name="Sykes S."/>
            <person name="White J."/>
            <person name="Yandava C."/>
            <person name="Wortman J."/>
            <person name="Nusbaum C."/>
            <person name="Birren B."/>
        </authorList>
    </citation>
    <scope>NUCLEOTIDE SEQUENCE [LARGE SCALE GENOMIC DNA]</scope>
    <source>
        <strain evidence="3 4">WAL-19142</strain>
    </source>
</reference>
<dbReference type="InterPro" id="IPR050246">
    <property type="entry name" value="Class_II_FBP_aldolase"/>
</dbReference>
<feature type="binding site" evidence="2">
    <location>
        <position position="81"/>
    </location>
    <ligand>
        <name>Zn(2+)</name>
        <dbReference type="ChEBI" id="CHEBI:29105"/>
        <label>1</label>
        <note>catalytic</note>
    </ligand>
</feature>
<comment type="caution">
    <text evidence="3">The sequence shown here is derived from an EMBL/GenBank/DDBJ whole genome shotgun (WGS) entry which is preliminary data.</text>
</comment>
<gene>
    <name evidence="3" type="ORF">HMPREF9470_03150</name>
</gene>
<protein>
    <recommendedName>
        <fullName evidence="5">Ketose-bisphosphate aldolase</fullName>
    </recommendedName>
</protein>
<dbReference type="NCBIfam" id="NF006042">
    <property type="entry name" value="PRK08185.1"/>
    <property type="match status" value="1"/>
</dbReference>
<organism evidence="3 4">
    <name type="scientific">[Clostridium] citroniae WAL-19142</name>
    <dbReference type="NCBI Taxonomy" id="742734"/>
    <lineage>
        <taxon>Bacteria</taxon>
        <taxon>Bacillati</taxon>
        <taxon>Bacillota</taxon>
        <taxon>Clostridia</taxon>
        <taxon>Lachnospirales</taxon>
        <taxon>Lachnospiraceae</taxon>
        <taxon>Enterocloster</taxon>
    </lineage>
</organism>
<dbReference type="OrthoDB" id="9803995at2"/>
<keyword evidence="2" id="KW-0479">Metal-binding</keyword>
<dbReference type="GO" id="GO:0005975">
    <property type="term" value="P:carbohydrate metabolic process"/>
    <property type="evidence" value="ECO:0007669"/>
    <property type="project" value="InterPro"/>
</dbReference>
<proteinExistence type="predicted"/>